<dbReference type="AlphaFoldDB" id="A0A8T2JYX4"/>
<keyword evidence="1" id="KW-1133">Transmembrane helix</keyword>
<dbReference type="Proteomes" id="UP000812440">
    <property type="component" value="Chromosome 8_10"/>
</dbReference>
<dbReference type="EMBL" id="JAACNH010000003">
    <property type="protein sequence ID" value="KAG8448570.1"/>
    <property type="molecule type" value="Genomic_DNA"/>
</dbReference>
<name>A0A8T2JYX4_9PIPI</name>
<gene>
    <name evidence="2" type="ORF">GDO86_015604</name>
</gene>
<keyword evidence="1" id="KW-0812">Transmembrane</keyword>
<evidence type="ECO:0000313" key="3">
    <source>
        <dbReference type="Proteomes" id="UP000812440"/>
    </source>
</evidence>
<sequence>MVSQILFLSNILTNIVFYIGKLFVFSFHLFHPLRYTTSCHVLFLISSPHCLPVPPSPPTLLPSFHLSYFLPLSVLPFISFSTPYLL</sequence>
<feature type="transmembrane region" description="Helical" evidence="1">
    <location>
        <begin position="7"/>
        <end position="30"/>
    </location>
</feature>
<comment type="caution">
    <text evidence="2">The sequence shown here is derived from an EMBL/GenBank/DDBJ whole genome shotgun (WGS) entry which is preliminary data.</text>
</comment>
<protein>
    <submittedName>
        <fullName evidence="2">Uncharacterized protein</fullName>
    </submittedName>
</protein>
<organism evidence="2 3">
    <name type="scientific">Hymenochirus boettgeri</name>
    <name type="common">Congo dwarf clawed frog</name>
    <dbReference type="NCBI Taxonomy" id="247094"/>
    <lineage>
        <taxon>Eukaryota</taxon>
        <taxon>Metazoa</taxon>
        <taxon>Chordata</taxon>
        <taxon>Craniata</taxon>
        <taxon>Vertebrata</taxon>
        <taxon>Euteleostomi</taxon>
        <taxon>Amphibia</taxon>
        <taxon>Batrachia</taxon>
        <taxon>Anura</taxon>
        <taxon>Pipoidea</taxon>
        <taxon>Pipidae</taxon>
        <taxon>Pipinae</taxon>
        <taxon>Hymenochirus</taxon>
    </lineage>
</organism>
<keyword evidence="1" id="KW-0472">Membrane</keyword>
<accession>A0A8T2JYX4</accession>
<evidence type="ECO:0000313" key="2">
    <source>
        <dbReference type="EMBL" id="KAG8448570.1"/>
    </source>
</evidence>
<feature type="transmembrane region" description="Helical" evidence="1">
    <location>
        <begin position="66"/>
        <end position="85"/>
    </location>
</feature>
<keyword evidence="3" id="KW-1185">Reference proteome</keyword>
<proteinExistence type="predicted"/>
<reference evidence="2" key="1">
    <citation type="thesis" date="2020" institute="ProQuest LLC" country="789 East Eisenhower Parkway, Ann Arbor, MI, USA">
        <title>Comparative Genomics and Chromosome Evolution.</title>
        <authorList>
            <person name="Mudd A.B."/>
        </authorList>
    </citation>
    <scope>NUCLEOTIDE SEQUENCE</scope>
    <source>
        <strain evidence="2">Female2</strain>
        <tissue evidence="2">Blood</tissue>
    </source>
</reference>
<evidence type="ECO:0000256" key="1">
    <source>
        <dbReference type="SAM" id="Phobius"/>
    </source>
</evidence>